<feature type="region of interest" description="Disordered" evidence="2">
    <location>
        <begin position="560"/>
        <end position="690"/>
    </location>
</feature>
<dbReference type="AlphaFoldDB" id="A0A0P1B810"/>
<feature type="compositionally biased region" description="Polar residues" evidence="2">
    <location>
        <begin position="155"/>
        <end position="171"/>
    </location>
</feature>
<dbReference type="OrthoDB" id="10372038at2759"/>
<protein>
    <submittedName>
        <fullName evidence="3">Uncharacterized protein</fullName>
    </submittedName>
</protein>
<feature type="region of interest" description="Disordered" evidence="2">
    <location>
        <begin position="125"/>
        <end position="178"/>
    </location>
</feature>
<sequence>MSSAPSHEVNSLMTIEPQVQPPPLNTASTRSPLDLTASVSVDTTNKGSRLHSSVALPSQATLRNLSQQGAPGGASLMGTSVEYALVLSDDDEEDNVPAARPAPSLPSTPSHDHFAVARAQAAAAKAAAQASPSRTCTNATASALGGATSDHRTLTPPTTDACNSARASGTPSDARAWRQSTQSLYQGDIDDVHLRPPAIAEAAESWNVHETAEHPPSTRTSALFCGHDESVSPSVRQEDGYDSSDERWNGAGEAMIRALVDECNETWQRRMQAVEDELHALRGQLEEKSSQQNTQVRNLHHNINDLENSSRKSAAAEKEISQKVERVFKKLASFQAQMTRSDKAGIKSHNELTSQINSTQGKLHEWQASIQAKAASRLSEMARRQSDSERKFSELAEQDAELAQTADVAPRSLQSKGSAAIVSRSVGGRHSDLSPSRWVSPGALTAQSRRWRARQWRSLVDHLLEKHNSPNDGRAVDFRLRTIEHLNFHASSDETFRIWLDKGCHYVGCELWCDQDGVISIKLRNPDLPWLEERHSRGQELMGWLDACGWKDRADALTGRGCEGGDRSSTSVSLLSTTSSHQSEAEGRQLTSSSIGLPKRKRRRIRPRLLRSEVVSGDAEASSATTRMLDKHSASALAASSDMEISSGNGAQDGNESSGLSDVPTPRSSPVPTRNSHLSNPSHLPPQTDPASYRALYPLVDILRQVQRPGSVFERGYGSGTLAKELRARMDWCMSK</sequence>
<keyword evidence="1" id="KW-0175">Coiled coil</keyword>
<feature type="compositionally biased region" description="Polar residues" evidence="2">
    <location>
        <begin position="25"/>
        <end position="36"/>
    </location>
</feature>
<feature type="coiled-coil region" evidence="1">
    <location>
        <begin position="264"/>
        <end position="326"/>
    </location>
</feature>
<name>A0A0P1B810_9BASI</name>
<evidence type="ECO:0000256" key="1">
    <source>
        <dbReference type="SAM" id="Coils"/>
    </source>
</evidence>
<keyword evidence="4" id="KW-1185">Reference proteome</keyword>
<feature type="region of interest" description="Disordered" evidence="2">
    <location>
        <begin position="1"/>
        <end position="36"/>
    </location>
</feature>
<reference evidence="3 4" key="1">
    <citation type="submission" date="2014-09" db="EMBL/GenBank/DDBJ databases">
        <authorList>
            <person name="Magalhaes I.L.F."/>
            <person name="Oliveira U."/>
            <person name="Santos F.R."/>
            <person name="Vidigal T.H.D.A."/>
            <person name="Brescovit A.D."/>
            <person name="Santos A.J."/>
        </authorList>
    </citation>
    <scope>NUCLEOTIDE SEQUENCE [LARGE SCALE GENOMIC DNA]</scope>
</reference>
<feature type="compositionally biased region" description="Polar residues" evidence="2">
    <location>
        <begin position="131"/>
        <end position="141"/>
    </location>
</feature>
<organism evidence="3 4">
    <name type="scientific">Ceraceosorus bombacis</name>
    <dbReference type="NCBI Taxonomy" id="401625"/>
    <lineage>
        <taxon>Eukaryota</taxon>
        <taxon>Fungi</taxon>
        <taxon>Dikarya</taxon>
        <taxon>Basidiomycota</taxon>
        <taxon>Ustilaginomycotina</taxon>
        <taxon>Exobasidiomycetes</taxon>
        <taxon>Ceraceosorales</taxon>
        <taxon>Ceraceosoraceae</taxon>
        <taxon>Ceraceosorus</taxon>
    </lineage>
</organism>
<feature type="compositionally biased region" description="Polar residues" evidence="2">
    <location>
        <begin position="1"/>
        <end position="13"/>
    </location>
</feature>
<evidence type="ECO:0000313" key="4">
    <source>
        <dbReference type="Proteomes" id="UP000054845"/>
    </source>
</evidence>
<evidence type="ECO:0000313" key="3">
    <source>
        <dbReference type="EMBL" id="CEH12061.1"/>
    </source>
</evidence>
<evidence type="ECO:0000256" key="2">
    <source>
        <dbReference type="SAM" id="MobiDB-lite"/>
    </source>
</evidence>
<feature type="compositionally biased region" description="Polar residues" evidence="2">
    <location>
        <begin position="643"/>
        <end position="682"/>
    </location>
</feature>
<feature type="region of interest" description="Disordered" evidence="2">
    <location>
        <begin position="91"/>
        <end position="111"/>
    </location>
</feature>
<proteinExistence type="predicted"/>
<accession>A0A0P1B810</accession>
<dbReference type="EMBL" id="CCYA01000118">
    <property type="protein sequence ID" value="CEH12061.1"/>
    <property type="molecule type" value="Genomic_DNA"/>
</dbReference>
<feature type="compositionally biased region" description="Basic residues" evidence="2">
    <location>
        <begin position="598"/>
        <end position="609"/>
    </location>
</feature>
<feature type="compositionally biased region" description="Low complexity" evidence="2">
    <location>
        <begin position="568"/>
        <end position="580"/>
    </location>
</feature>
<dbReference type="Proteomes" id="UP000054845">
    <property type="component" value="Unassembled WGS sequence"/>
</dbReference>